<keyword evidence="4" id="KW-1185">Reference proteome</keyword>
<evidence type="ECO:0000313" key="3">
    <source>
        <dbReference type="EMBL" id="MDT9683022.1"/>
    </source>
</evidence>
<name>A0ABU3QJS9_9ACTN</name>
<feature type="region of interest" description="Disordered" evidence="1">
    <location>
        <begin position="25"/>
        <end position="49"/>
    </location>
</feature>
<dbReference type="Proteomes" id="UP001250181">
    <property type="component" value="Unassembled WGS sequence"/>
</dbReference>
<evidence type="ECO:0000313" key="4">
    <source>
        <dbReference type="Proteomes" id="UP001250181"/>
    </source>
</evidence>
<feature type="chain" id="PRO_5046707776" description="Lipoprotein" evidence="2">
    <location>
        <begin position="23"/>
        <end position="238"/>
    </location>
</feature>
<keyword evidence="2" id="KW-0732">Signal</keyword>
<evidence type="ECO:0000256" key="2">
    <source>
        <dbReference type="SAM" id="SignalP"/>
    </source>
</evidence>
<accession>A0ABU3QJS9</accession>
<protein>
    <recommendedName>
        <fullName evidence="5">Lipoprotein</fullName>
    </recommendedName>
</protein>
<organism evidence="3 4">
    <name type="scientific">Streptomyces tamarix</name>
    <dbReference type="NCBI Taxonomy" id="3078565"/>
    <lineage>
        <taxon>Bacteria</taxon>
        <taxon>Bacillati</taxon>
        <taxon>Actinomycetota</taxon>
        <taxon>Actinomycetes</taxon>
        <taxon>Kitasatosporales</taxon>
        <taxon>Streptomycetaceae</taxon>
        <taxon>Streptomyces</taxon>
    </lineage>
</organism>
<gene>
    <name evidence="3" type="ORF">RND61_13215</name>
</gene>
<comment type="caution">
    <text evidence="3">The sequence shown here is derived from an EMBL/GenBank/DDBJ whole genome shotgun (WGS) entry which is preliminary data.</text>
</comment>
<proteinExistence type="predicted"/>
<dbReference type="RefSeq" id="WP_315878094.1">
    <property type="nucleotide sequence ID" value="NZ_JAWCTQ010000013.1"/>
</dbReference>
<dbReference type="EMBL" id="JAWCTQ010000013">
    <property type="protein sequence ID" value="MDT9683022.1"/>
    <property type="molecule type" value="Genomic_DNA"/>
</dbReference>
<sequence length="238" mass="24846">MRIRMHRGAVVALTTSALFLTAACGGSSEKDDKPKAAESGSSAEQKPAVPLTEAQMKAGLLEVADLPAGWKVEATAASEDQPKAEKPECQPLALLMSDKIEGATMGGNRDFAREGDSAALAQQIFTYSDGAAATAFVKSVADAVGPCATFTTVQDGEKMTITTEKLTVPQVGEEAVGLRLVMDIPQIGMKLESDVLVARQGAGMTRLAYVPMGEKPDHSAFEDLAERGGDKFAKGAQG</sequence>
<reference evidence="3 4" key="1">
    <citation type="submission" date="2023-09" db="EMBL/GenBank/DDBJ databases">
        <title>Streptomyces sp. nov.: A antagonism against Alternaria gaisen Producing Streptochlin, Isolated from Tamarix root soil.</title>
        <authorList>
            <person name="Chen Y."/>
        </authorList>
    </citation>
    <scope>NUCLEOTIDE SEQUENCE [LARGE SCALE GENOMIC DNA]</scope>
    <source>
        <strain evidence="3 4">TRM76323</strain>
    </source>
</reference>
<evidence type="ECO:0008006" key="5">
    <source>
        <dbReference type="Google" id="ProtNLM"/>
    </source>
</evidence>
<dbReference type="PROSITE" id="PS51257">
    <property type="entry name" value="PROKAR_LIPOPROTEIN"/>
    <property type="match status" value="1"/>
</dbReference>
<feature type="signal peptide" evidence="2">
    <location>
        <begin position="1"/>
        <end position="22"/>
    </location>
</feature>
<evidence type="ECO:0000256" key="1">
    <source>
        <dbReference type="SAM" id="MobiDB-lite"/>
    </source>
</evidence>